<accession>A0A699QYI2</accession>
<keyword evidence="2" id="KW-1133">Transmembrane helix</keyword>
<proteinExistence type="predicted"/>
<feature type="region of interest" description="Disordered" evidence="1">
    <location>
        <begin position="202"/>
        <end position="226"/>
    </location>
</feature>
<feature type="region of interest" description="Disordered" evidence="1">
    <location>
        <begin position="104"/>
        <end position="188"/>
    </location>
</feature>
<evidence type="ECO:0000256" key="2">
    <source>
        <dbReference type="SAM" id="Phobius"/>
    </source>
</evidence>
<dbReference type="EMBL" id="BKCJ011051719">
    <property type="protein sequence ID" value="GFC75428.1"/>
    <property type="molecule type" value="Genomic_DNA"/>
</dbReference>
<comment type="caution">
    <text evidence="3">The sequence shown here is derived from an EMBL/GenBank/DDBJ whole genome shotgun (WGS) entry which is preliminary data.</text>
</comment>
<keyword evidence="2" id="KW-0812">Transmembrane</keyword>
<evidence type="ECO:0000256" key="1">
    <source>
        <dbReference type="SAM" id="MobiDB-lite"/>
    </source>
</evidence>
<gene>
    <name evidence="3" type="ORF">Tci_847398</name>
</gene>
<feature type="transmembrane region" description="Helical" evidence="2">
    <location>
        <begin position="12"/>
        <end position="30"/>
    </location>
</feature>
<feature type="non-terminal residue" evidence="3">
    <location>
        <position position="1"/>
    </location>
</feature>
<keyword evidence="2" id="KW-0472">Membrane</keyword>
<evidence type="ECO:0000313" key="3">
    <source>
        <dbReference type="EMBL" id="GFC75428.1"/>
    </source>
</evidence>
<organism evidence="3">
    <name type="scientific">Tanacetum cinerariifolium</name>
    <name type="common">Dalmatian daisy</name>
    <name type="synonym">Chrysanthemum cinerariifolium</name>
    <dbReference type="NCBI Taxonomy" id="118510"/>
    <lineage>
        <taxon>Eukaryota</taxon>
        <taxon>Viridiplantae</taxon>
        <taxon>Streptophyta</taxon>
        <taxon>Embryophyta</taxon>
        <taxon>Tracheophyta</taxon>
        <taxon>Spermatophyta</taxon>
        <taxon>Magnoliopsida</taxon>
        <taxon>eudicotyledons</taxon>
        <taxon>Gunneridae</taxon>
        <taxon>Pentapetalae</taxon>
        <taxon>asterids</taxon>
        <taxon>campanulids</taxon>
        <taxon>Asterales</taxon>
        <taxon>Asteraceae</taxon>
        <taxon>Asteroideae</taxon>
        <taxon>Anthemideae</taxon>
        <taxon>Anthemidinae</taxon>
        <taxon>Tanacetum</taxon>
    </lineage>
</organism>
<reference evidence="3" key="1">
    <citation type="journal article" date="2019" name="Sci. Rep.">
        <title>Draft genome of Tanacetum cinerariifolium, the natural source of mosquito coil.</title>
        <authorList>
            <person name="Yamashiro T."/>
            <person name="Shiraishi A."/>
            <person name="Satake H."/>
            <person name="Nakayama K."/>
        </authorList>
    </citation>
    <scope>NUCLEOTIDE SEQUENCE</scope>
</reference>
<name>A0A699QYI2_TANCI</name>
<dbReference type="AlphaFoldDB" id="A0A699QYI2"/>
<sequence>HHSRHTSGKKRATLIVIPSIWFTKLIIHHIQRRHRFHPRPDSPLHLPNEEPVLGYLKISAKGTKREVFGIPIPGSLITAEIQQASYYREYLAKVAQHRRYLAGETRGVQDPPALNPTQPARKPKTTVPKAPSRPSVSIPVRSAQPAPTSAPAKQQEKKHKQATETSDKPPKAKKSKHGGVLEESMKDAYALPRGTLLQVVIREPDSGKYQPFPEVPGKGKAKVTEE</sequence>
<feature type="compositionally biased region" description="Basic and acidic residues" evidence="1">
    <location>
        <begin position="161"/>
        <end position="170"/>
    </location>
</feature>
<feature type="compositionally biased region" description="Low complexity" evidence="1">
    <location>
        <begin position="132"/>
        <end position="142"/>
    </location>
</feature>
<protein>
    <submittedName>
        <fullName evidence="3">Histone deacetylase 14</fullName>
    </submittedName>
</protein>